<dbReference type="Gene3D" id="3.60.21.10">
    <property type="match status" value="1"/>
</dbReference>
<name>A0A6M3LFQ8_9ZZZZ</name>
<sequence>MDKKTKQEFIEANEGMDRLRGRPIRLNRKKLEVKKSKNYAEIIFWGDIHYGYPTCRIEKAKEMLDYALKKKIYVILMGDLLEAGLKDSVGDSMYRQKLNPQEQMEGMVEILTPISKAGLIIGIHSGNHEERITKSTGIDITKIMAKLLGISYLGYSCWTLFSVGGIRYSMYSTHGSSGSRFKHTKLKAIMDMAAWINSDILAMGHVHSVASEVIIKQRFDATSNRIVEDKQYVTLTGSYMAWDGSYAQAKNYPITKLGSPKAKLFSDVRGVHFSL</sequence>
<evidence type="ECO:0000313" key="1">
    <source>
        <dbReference type="EMBL" id="QJA72148.1"/>
    </source>
</evidence>
<protein>
    <submittedName>
        <fullName evidence="2">Putative calcineurin-like phosphoesterase</fullName>
    </submittedName>
</protein>
<gene>
    <name evidence="1" type="ORF">MM415A02894_0008</name>
    <name evidence="2" type="ORF">MM415B03217_0008</name>
</gene>
<dbReference type="AlphaFoldDB" id="A0A6M3LFQ8"/>
<dbReference type="SUPFAM" id="SSF56300">
    <property type="entry name" value="Metallo-dependent phosphatases"/>
    <property type="match status" value="1"/>
</dbReference>
<reference evidence="2" key="1">
    <citation type="submission" date="2020-03" db="EMBL/GenBank/DDBJ databases">
        <title>The deep terrestrial virosphere.</title>
        <authorList>
            <person name="Holmfeldt K."/>
            <person name="Nilsson E."/>
            <person name="Simone D."/>
            <person name="Lopez-Fernandez M."/>
            <person name="Wu X."/>
            <person name="de Brujin I."/>
            <person name="Lundin D."/>
            <person name="Andersson A."/>
            <person name="Bertilsson S."/>
            <person name="Dopson M."/>
        </authorList>
    </citation>
    <scope>NUCLEOTIDE SEQUENCE</scope>
    <source>
        <strain evidence="1">MM415A02894</strain>
        <strain evidence="2">MM415B03217</strain>
    </source>
</reference>
<proteinExistence type="predicted"/>
<dbReference type="EMBL" id="MT143028">
    <property type="protein sequence ID" value="QJA91981.1"/>
    <property type="molecule type" value="Genomic_DNA"/>
</dbReference>
<dbReference type="InterPro" id="IPR029052">
    <property type="entry name" value="Metallo-depent_PP-like"/>
</dbReference>
<organism evidence="2">
    <name type="scientific">viral metagenome</name>
    <dbReference type="NCBI Taxonomy" id="1070528"/>
    <lineage>
        <taxon>unclassified sequences</taxon>
        <taxon>metagenomes</taxon>
        <taxon>organismal metagenomes</taxon>
    </lineage>
</organism>
<evidence type="ECO:0000313" key="2">
    <source>
        <dbReference type="EMBL" id="QJA91981.1"/>
    </source>
</evidence>
<accession>A0A6M3LFQ8</accession>
<dbReference type="EMBL" id="MT141928">
    <property type="protein sequence ID" value="QJA72148.1"/>
    <property type="molecule type" value="Genomic_DNA"/>
</dbReference>